<comment type="function">
    <text evidence="1">Catalyzes the reduction of fatty acyl-CoA to fatty alcohols.</text>
</comment>
<dbReference type="GO" id="GO:0102965">
    <property type="term" value="F:alcohol-forming long-chain fatty acyl-CoA reductase activity"/>
    <property type="evidence" value="ECO:0007669"/>
    <property type="project" value="UniProtKB-EC"/>
</dbReference>
<keyword evidence="3" id="KW-1185">Reference proteome</keyword>
<feature type="domain" description="Thioester reductase (TE)" evidence="2">
    <location>
        <begin position="3"/>
        <end position="294"/>
    </location>
</feature>
<dbReference type="InterPro" id="IPR036291">
    <property type="entry name" value="NAD(P)-bd_dom_sf"/>
</dbReference>
<gene>
    <name evidence="4" type="primary">LOC110794742</name>
</gene>
<dbReference type="KEGG" id="soe:110794742"/>
<proteinExistence type="inferred from homology"/>
<evidence type="ECO:0000313" key="3">
    <source>
        <dbReference type="Proteomes" id="UP000813463"/>
    </source>
</evidence>
<evidence type="ECO:0000259" key="2">
    <source>
        <dbReference type="Pfam" id="PF07993"/>
    </source>
</evidence>
<dbReference type="PANTHER" id="PTHR11011">
    <property type="entry name" value="MALE STERILITY PROTEIN 2-RELATED"/>
    <property type="match status" value="1"/>
</dbReference>
<protein>
    <recommendedName>
        <fullName evidence="1">Fatty acyl-CoA reductase</fullName>
        <ecNumber evidence="1">1.2.1.84</ecNumber>
    </recommendedName>
</protein>
<dbReference type="SUPFAM" id="SSF51735">
    <property type="entry name" value="NAD(P)-binding Rossmann-fold domains"/>
    <property type="match status" value="1"/>
</dbReference>
<dbReference type="EC" id="1.2.1.84" evidence="1"/>
<dbReference type="GO" id="GO:0010345">
    <property type="term" value="P:suberin biosynthetic process"/>
    <property type="evidence" value="ECO:0007669"/>
    <property type="project" value="TreeGrafter"/>
</dbReference>
<name>A0A9R0K2Q5_SPIOL</name>
<keyword evidence="1" id="KW-0444">Lipid biosynthesis</keyword>
<keyword evidence="1" id="KW-0560">Oxidoreductase</keyword>
<dbReference type="Proteomes" id="UP000813463">
    <property type="component" value="Chromosome 6"/>
</dbReference>
<reference evidence="3" key="1">
    <citation type="journal article" date="2021" name="Nat. Commun.">
        <title>Genomic analyses provide insights into spinach domestication and the genetic basis of agronomic traits.</title>
        <authorList>
            <person name="Cai X."/>
            <person name="Sun X."/>
            <person name="Xu C."/>
            <person name="Sun H."/>
            <person name="Wang X."/>
            <person name="Ge C."/>
            <person name="Zhang Z."/>
            <person name="Wang Q."/>
            <person name="Fei Z."/>
            <person name="Jiao C."/>
            <person name="Wang Q."/>
        </authorList>
    </citation>
    <scope>NUCLEOTIDE SEQUENCE [LARGE SCALE GENOMIC DNA]</scope>
    <source>
        <strain evidence="3">cv. Varoflay</strain>
    </source>
</reference>
<dbReference type="GO" id="GO:0080019">
    <property type="term" value="F:alcohol-forming very long-chain fatty acyl-CoA reductase activity"/>
    <property type="evidence" value="ECO:0007669"/>
    <property type="project" value="InterPro"/>
</dbReference>
<dbReference type="Gene3D" id="3.40.50.720">
    <property type="entry name" value="NAD(P)-binding Rossmann-like Domain"/>
    <property type="match status" value="1"/>
</dbReference>
<dbReference type="PANTHER" id="PTHR11011:SF45">
    <property type="entry name" value="FATTY ACYL-COA REDUCTASE CG8306-RELATED"/>
    <property type="match status" value="1"/>
</dbReference>
<dbReference type="Pfam" id="PF07993">
    <property type="entry name" value="NAD_binding_4"/>
    <property type="match status" value="1"/>
</dbReference>
<accession>A0A9R0K2Q5</accession>
<dbReference type="GO" id="GO:0035336">
    <property type="term" value="P:long-chain fatty-acyl-CoA metabolic process"/>
    <property type="evidence" value="ECO:0007669"/>
    <property type="project" value="TreeGrafter"/>
</dbReference>
<reference evidence="4" key="2">
    <citation type="submission" date="2025-08" db="UniProtKB">
        <authorList>
            <consortium name="RefSeq"/>
        </authorList>
    </citation>
    <scope>IDENTIFICATION</scope>
    <source>
        <tissue evidence="4">Leaf</tissue>
    </source>
</reference>
<comment type="catalytic activity">
    <reaction evidence="1">
        <text>a long-chain fatty acyl-CoA + 2 NADPH + 2 H(+) = a long-chain primary fatty alcohol + 2 NADP(+) + CoA</text>
        <dbReference type="Rhea" id="RHEA:52716"/>
        <dbReference type="ChEBI" id="CHEBI:15378"/>
        <dbReference type="ChEBI" id="CHEBI:57287"/>
        <dbReference type="ChEBI" id="CHEBI:57783"/>
        <dbReference type="ChEBI" id="CHEBI:58349"/>
        <dbReference type="ChEBI" id="CHEBI:77396"/>
        <dbReference type="ChEBI" id="CHEBI:83139"/>
        <dbReference type="EC" id="1.2.1.84"/>
    </reaction>
</comment>
<evidence type="ECO:0000256" key="1">
    <source>
        <dbReference type="RuleBase" id="RU363097"/>
    </source>
</evidence>
<dbReference type="AlphaFoldDB" id="A0A9R0K2Q5"/>
<evidence type="ECO:0000313" key="4">
    <source>
        <dbReference type="RefSeq" id="XP_021855390.2"/>
    </source>
</evidence>
<dbReference type="GeneID" id="110794742"/>
<dbReference type="RefSeq" id="XP_021855390.2">
    <property type="nucleotide sequence ID" value="XM_021999698.2"/>
</dbReference>
<keyword evidence="1" id="KW-0443">Lipid metabolism</keyword>
<dbReference type="InterPro" id="IPR026055">
    <property type="entry name" value="FAR"/>
</dbReference>
<keyword evidence="1" id="KW-0521">NADP</keyword>
<organism evidence="3 4">
    <name type="scientific">Spinacia oleracea</name>
    <name type="common">Spinach</name>
    <dbReference type="NCBI Taxonomy" id="3562"/>
    <lineage>
        <taxon>Eukaryota</taxon>
        <taxon>Viridiplantae</taxon>
        <taxon>Streptophyta</taxon>
        <taxon>Embryophyta</taxon>
        <taxon>Tracheophyta</taxon>
        <taxon>Spermatophyta</taxon>
        <taxon>Magnoliopsida</taxon>
        <taxon>eudicotyledons</taxon>
        <taxon>Gunneridae</taxon>
        <taxon>Pentapetalae</taxon>
        <taxon>Caryophyllales</taxon>
        <taxon>Chenopodiaceae</taxon>
        <taxon>Chenopodioideae</taxon>
        <taxon>Anserineae</taxon>
        <taxon>Spinacia</taxon>
    </lineage>
</organism>
<comment type="similarity">
    <text evidence="1">Belongs to the fatty acyl-CoA reductase family.</text>
</comment>
<dbReference type="InterPro" id="IPR013120">
    <property type="entry name" value="FAR_NAD-bd"/>
</dbReference>
<sequence>MCVASVFVEKLLREVPDVQKIFLLVRAKNEEAAMQRLKTEIIDCELFTRLKNAYGERYEEFMRSKLVAVVGNICDPWLGMNSNDVRVIADQVNVIISIAGTTKWHERYDVLLDLNVRGLSRLLNYAMDCKKLDLFLHVSSAYVNRETLEVVLEKPIVLYESITERQNNSNSNSPTLPVELDIENELKMVAEFASTIPNNQLPTEMAKLGIRRAKIHGLSSGYLVTKDMGEMLITRLRDKLPSVIIRPPFIESCFREPVSGWIEGYRGMDPMIISYGKGQLQGICADPASILDVVSRAGKN</sequence>